<organism evidence="3 4">
    <name type="scientific">Daphnia pulex</name>
    <name type="common">Water flea</name>
    <dbReference type="NCBI Taxonomy" id="6669"/>
    <lineage>
        <taxon>Eukaryota</taxon>
        <taxon>Metazoa</taxon>
        <taxon>Ecdysozoa</taxon>
        <taxon>Arthropoda</taxon>
        <taxon>Crustacea</taxon>
        <taxon>Branchiopoda</taxon>
        <taxon>Diplostraca</taxon>
        <taxon>Cladocera</taxon>
        <taxon>Anomopoda</taxon>
        <taxon>Daphniidae</taxon>
        <taxon>Daphnia</taxon>
    </lineage>
</organism>
<protein>
    <submittedName>
        <fullName evidence="3">Uncharacterized protein</fullName>
    </submittedName>
</protein>
<evidence type="ECO:0000256" key="2">
    <source>
        <dbReference type="SAM" id="SignalP"/>
    </source>
</evidence>
<evidence type="ECO:0000313" key="4">
    <source>
        <dbReference type="Proteomes" id="UP000000305"/>
    </source>
</evidence>
<gene>
    <name evidence="3" type="ORF">DAPPUDRAFT_97333</name>
</gene>
<feature type="region of interest" description="Disordered" evidence="1">
    <location>
        <begin position="46"/>
        <end position="119"/>
    </location>
</feature>
<dbReference type="InParanoid" id="E9FZM7"/>
<name>E9FZM7_DAPPU</name>
<sequence>MKTSTILFFVLTYFHLSLSQANNNWDLQFNFETYERQNKDRIKIFYNEELPDKHQGQRRSNRKRLNPHEQQGQDSRPLRQRSADGQRRQLHHLQRRQRFHGKKRPGADEGQRGRGSPELTKFPLATLSLSEKNGFYLHPNDLNRNGDKSYKLLDLKDLKGKWIQVFVEAVFKKKENGGYIRLILKDENGDDLTTELNIPHEMWWEEAHFRPKWGQPVPQKIVRLSAVRLGAIPKRQNLEEDIK</sequence>
<evidence type="ECO:0000313" key="3">
    <source>
        <dbReference type="EMBL" id="EFX87240.1"/>
    </source>
</evidence>
<reference evidence="3 4" key="1">
    <citation type="journal article" date="2011" name="Science">
        <title>The ecoresponsive genome of Daphnia pulex.</title>
        <authorList>
            <person name="Colbourne J.K."/>
            <person name="Pfrender M.E."/>
            <person name="Gilbert D."/>
            <person name="Thomas W.K."/>
            <person name="Tucker A."/>
            <person name="Oakley T.H."/>
            <person name="Tokishita S."/>
            <person name="Aerts A."/>
            <person name="Arnold G.J."/>
            <person name="Basu M.K."/>
            <person name="Bauer D.J."/>
            <person name="Caceres C.E."/>
            <person name="Carmel L."/>
            <person name="Casola C."/>
            <person name="Choi J.H."/>
            <person name="Detter J.C."/>
            <person name="Dong Q."/>
            <person name="Dusheyko S."/>
            <person name="Eads B.D."/>
            <person name="Frohlich T."/>
            <person name="Geiler-Samerotte K.A."/>
            <person name="Gerlach D."/>
            <person name="Hatcher P."/>
            <person name="Jogdeo S."/>
            <person name="Krijgsveld J."/>
            <person name="Kriventseva E.V."/>
            <person name="Kultz D."/>
            <person name="Laforsch C."/>
            <person name="Lindquist E."/>
            <person name="Lopez J."/>
            <person name="Manak J.R."/>
            <person name="Muller J."/>
            <person name="Pangilinan J."/>
            <person name="Patwardhan R.P."/>
            <person name="Pitluck S."/>
            <person name="Pritham E.J."/>
            <person name="Rechtsteiner A."/>
            <person name="Rho M."/>
            <person name="Rogozin I.B."/>
            <person name="Sakarya O."/>
            <person name="Salamov A."/>
            <person name="Schaack S."/>
            <person name="Shapiro H."/>
            <person name="Shiga Y."/>
            <person name="Skalitzky C."/>
            <person name="Smith Z."/>
            <person name="Souvorov A."/>
            <person name="Sung W."/>
            <person name="Tang Z."/>
            <person name="Tsuchiya D."/>
            <person name="Tu H."/>
            <person name="Vos H."/>
            <person name="Wang M."/>
            <person name="Wolf Y.I."/>
            <person name="Yamagata H."/>
            <person name="Yamada T."/>
            <person name="Ye Y."/>
            <person name="Shaw J.R."/>
            <person name="Andrews J."/>
            <person name="Crease T.J."/>
            <person name="Tang H."/>
            <person name="Lucas S.M."/>
            <person name="Robertson H.M."/>
            <person name="Bork P."/>
            <person name="Koonin E.V."/>
            <person name="Zdobnov E.M."/>
            <person name="Grigoriev I.V."/>
            <person name="Lynch M."/>
            <person name="Boore J.L."/>
        </authorList>
    </citation>
    <scope>NUCLEOTIDE SEQUENCE [LARGE SCALE GENOMIC DNA]</scope>
</reference>
<dbReference type="HOGENOM" id="CLU_1143551_0_0_1"/>
<feature type="compositionally biased region" description="Basic residues" evidence="1">
    <location>
        <begin position="56"/>
        <end position="65"/>
    </location>
</feature>
<dbReference type="AlphaFoldDB" id="E9FZM7"/>
<evidence type="ECO:0000256" key="1">
    <source>
        <dbReference type="SAM" id="MobiDB-lite"/>
    </source>
</evidence>
<keyword evidence="4" id="KW-1185">Reference proteome</keyword>
<dbReference type="EMBL" id="GL732528">
    <property type="protein sequence ID" value="EFX87240.1"/>
    <property type="molecule type" value="Genomic_DNA"/>
</dbReference>
<feature type="compositionally biased region" description="Basic residues" evidence="1">
    <location>
        <begin position="88"/>
        <end position="104"/>
    </location>
</feature>
<feature type="chain" id="PRO_5003236998" evidence="2">
    <location>
        <begin position="22"/>
        <end position="243"/>
    </location>
</feature>
<dbReference type="KEGG" id="dpx:DAPPUDRAFT_97333"/>
<proteinExistence type="predicted"/>
<dbReference type="Proteomes" id="UP000000305">
    <property type="component" value="Unassembled WGS sequence"/>
</dbReference>
<accession>E9FZM7</accession>
<keyword evidence="2" id="KW-0732">Signal</keyword>
<feature type="signal peptide" evidence="2">
    <location>
        <begin position="1"/>
        <end position="21"/>
    </location>
</feature>